<feature type="compositionally biased region" description="Acidic residues" evidence="1">
    <location>
        <begin position="57"/>
        <end position="66"/>
    </location>
</feature>
<dbReference type="Proteomes" id="UP001066276">
    <property type="component" value="Chromosome 2_1"/>
</dbReference>
<evidence type="ECO:0000313" key="2">
    <source>
        <dbReference type="EMBL" id="KAJ1196397.1"/>
    </source>
</evidence>
<organism evidence="2 3">
    <name type="scientific">Pleurodeles waltl</name>
    <name type="common">Iberian ribbed newt</name>
    <dbReference type="NCBI Taxonomy" id="8319"/>
    <lineage>
        <taxon>Eukaryota</taxon>
        <taxon>Metazoa</taxon>
        <taxon>Chordata</taxon>
        <taxon>Craniata</taxon>
        <taxon>Vertebrata</taxon>
        <taxon>Euteleostomi</taxon>
        <taxon>Amphibia</taxon>
        <taxon>Batrachia</taxon>
        <taxon>Caudata</taxon>
        <taxon>Salamandroidea</taxon>
        <taxon>Salamandridae</taxon>
        <taxon>Pleurodelinae</taxon>
        <taxon>Pleurodeles</taxon>
    </lineage>
</organism>
<name>A0AAV7V8J0_PLEWA</name>
<proteinExistence type="predicted"/>
<dbReference type="AlphaFoldDB" id="A0AAV7V8J0"/>
<accession>A0AAV7V8J0</accession>
<protein>
    <submittedName>
        <fullName evidence="2">Uncharacterized protein</fullName>
    </submittedName>
</protein>
<gene>
    <name evidence="2" type="ORF">NDU88_000268</name>
</gene>
<reference evidence="2" key="1">
    <citation type="journal article" date="2022" name="bioRxiv">
        <title>Sequencing and chromosome-scale assembly of the giantPleurodeles waltlgenome.</title>
        <authorList>
            <person name="Brown T."/>
            <person name="Elewa A."/>
            <person name="Iarovenko S."/>
            <person name="Subramanian E."/>
            <person name="Araus A.J."/>
            <person name="Petzold A."/>
            <person name="Susuki M."/>
            <person name="Suzuki K.-i.T."/>
            <person name="Hayashi T."/>
            <person name="Toyoda A."/>
            <person name="Oliveira C."/>
            <person name="Osipova E."/>
            <person name="Leigh N.D."/>
            <person name="Simon A."/>
            <person name="Yun M.H."/>
        </authorList>
    </citation>
    <scope>NUCLEOTIDE SEQUENCE</scope>
    <source>
        <strain evidence="2">20211129_DDA</strain>
        <tissue evidence="2">Liver</tissue>
    </source>
</reference>
<feature type="compositionally biased region" description="Polar residues" evidence="1">
    <location>
        <begin position="8"/>
        <end position="20"/>
    </location>
</feature>
<feature type="compositionally biased region" description="Basic and acidic residues" evidence="1">
    <location>
        <begin position="36"/>
        <end position="56"/>
    </location>
</feature>
<feature type="region of interest" description="Disordered" evidence="1">
    <location>
        <begin position="140"/>
        <end position="164"/>
    </location>
</feature>
<dbReference type="EMBL" id="JANPWB010000003">
    <property type="protein sequence ID" value="KAJ1196397.1"/>
    <property type="molecule type" value="Genomic_DNA"/>
</dbReference>
<keyword evidence="3" id="KW-1185">Reference proteome</keyword>
<comment type="caution">
    <text evidence="2">The sequence shown here is derived from an EMBL/GenBank/DDBJ whole genome shotgun (WGS) entry which is preliminary data.</text>
</comment>
<evidence type="ECO:0000313" key="3">
    <source>
        <dbReference type="Proteomes" id="UP001066276"/>
    </source>
</evidence>
<feature type="region of interest" description="Disordered" evidence="1">
    <location>
        <begin position="1"/>
        <end position="112"/>
    </location>
</feature>
<sequence>MSRASIVSPISTPGHNTSGITRGIPQGGGSRQSRGATDERSSNDNAEGKERSRIFDPDESSEEFDNAEQPSHVPGRSDPHDDLACAVAAPNTTEATREDGLPIGSLPPPRDLKVVKKRLPPFMRRTTGFGAGVCWSRQEKRNEQLRRTLSRKTPNPLYGRADRC</sequence>
<evidence type="ECO:0000256" key="1">
    <source>
        <dbReference type="SAM" id="MobiDB-lite"/>
    </source>
</evidence>